<reference evidence="1 2" key="1">
    <citation type="submission" date="2016-10" db="EMBL/GenBank/DDBJ databases">
        <authorList>
            <person name="de Groot N.N."/>
        </authorList>
    </citation>
    <scope>NUCLEOTIDE SEQUENCE [LARGE SCALE GENOMIC DNA]</scope>
    <source>
        <strain evidence="1 2">B25</strain>
    </source>
</reference>
<proteinExistence type="predicted"/>
<dbReference type="EMBL" id="FOFU01000004">
    <property type="protein sequence ID" value="SEQ38723.1"/>
    <property type="molecule type" value="Genomic_DNA"/>
</dbReference>
<evidence type="ECO:0000313" key="1">
    <source>
        <dbReference type="EMBL" id="SEQ38723.1"/>
    </source>
</evidence>
<sequence length="131" mass="14931">MDLAEIDENGNGLQFFGKTKVERLEKIEGQPNVYLLQTTIECERPNQAVPKAGQFYLIRSAKSAVHYNRPISVYHSEEWKSNEGKKKILVQFMILEKGRGTGELCHMTLWDDISIIGPLGTPWPLDRISVE</sequence>
<organism evidence="1 2">
    <name type="scientific">Treponema bryantii</name>
    <dbReference type="NCBI Taxonomy" id="163"/>
    <lineage>
        <taxon>Bacteria</taxon>
        <taxon>Pseudomonadati</taxon>
        <taxon>Spirochaetota</taxon>
        <taxon>Spirochaetia</taxon>
        <taxon>Spirochaetales</taxon>
        <taxon>Treponemataceae</taxon>
        <taxon>Treponema</taxon>
    </lineage>
</organism>
<dbReference type="InterPro" id="IPR017938">
    <property type="entry name" value="Riboflavin_synthase-like_b-brl"/>
</dbReference>
<dbReference type="Gene3D" id="2.40.30.10">
    <property type="entry name" value="Translation factors"/>
    <property type="match status" value="1"/>
</dbReference>
<protein>
    <submittedName>
        <fullName evidence="1">Dihydroorotate dehydrogenase (NAD+) catalytic subunit</fullName>
    </submittedName>
</protein>
<keyword evidence="2" id="KW-1185">Reference proteome</keyword>
<dbReference type="AlphaFoldDB" id="A0A1H9FMP0"/>
<accession>A0A1H9FMP0</accession>
<gene>
    <name evidence="1" type="ORF">SAMN04487977_10481</name>
</gene>
<dbReference type="Proteomes" id="UP000182360">
    <property type="component" value="Unassembled WGS sequence"/>
</dbReference>
<dbReference type="RefSeq" id="WP_074642905.1">
    <property type="nucleotide sequence ID" value="NZ_FOFU01000004.1"/>
</dbReference>
<name>A0A1H9FMP0_9SPIR</name>
<evidence type="ECO:0000313" key="2">
    <source>
        <dbReference type="Proteomes" id="UP000182360"/>
    </source>
</evidence>
<dbReference type="SUPFAM" id="SSF63380">
    <property type="entry name" value="Riboflavin synthase domain-like"/>
    <property type="match status" value="1"/>
</dbReference>